<sequence length="107" mass="11398">MSDEEYDNIPDAFADVEGVDWAAILAGPAAGPSGHTSPLTEVPHDNNVQVPPQNTVGSPSSSYFDDDYLDSGTLAEIDEIERQATQGVGTSGSFRKYLGFSSRIESM</sequence>
<gene>
    <name evidence="2" type="ORF">EST38_g9263</name>
</gene>
<keyword evidence="3" id="KW-1185">Reference proteome</keyword>
<accession>A0A4Q2DAE9</accession>
<dbReference type="Proteomes" id="UP000290288">
    <property type="component" value="Unassembled WGS sequence"/>
</dbReference>
<name>A0A4Q2DAE9_9AGAR</name>
<feature type="compositionally biased region" description="Polar residues" evidence="1">
    <location>
        <begin position="46"/>
        <end position="57"/>
    </location>
</feature>
<evidence type="ECO:0000256" key="1">
    <source>
        <dbReference type="SAM" id="MobiDB-lite"/>
    </source>
</evidence>
<dbReference type="AlphaFoldDB" id="A0A4Q2DAE9"/>
<reference evidence="2 3" key="1">
    <citation type="submission" date="2019-01" db="EMBL/GenBank/DDBJ databases">
        <title>Draft genome sequence of Psathyrella aberdarensis IHI B618.</title>
        <authorList>
            <person name="Buettner E."/>
            <person name="Kellner H."/>
        </authorList>
    </citation>
    <scope>NUCLEOTIDE SEQUENCE [LARGE SCALE GENOMIC DNA]</scope>
    <source>
        <strain evidence="2 3">IHI B618</strain>
    </source>
</reference>
<dbReference type="STRING" id="2316362.A0A4Q2DAE9"/>
<dbReference type="EMBL" id="SDEE01000422">
    <property type="protein sequence ID" value="RXW16587.1"/>
    <property type="molecule type" value="Genomic_DNA"/>
</dbReference>
<evidence type="ECO:0000313" key="2">
    <source>
        <dbReference type="EMBL" id="RXW16587.1"/>
    </source>
</evidence>
<dbReference type="OrthoDB" id="6105938at2759"/>
<feature type="region of interest" description="Disordered" evidence="1">
    <location>
        <begin position="27"/>
        <end position="62"/>
    </location>
</feature>
<comment type="caution">
    <text evidence="2">The sequence shown here is derived from an EMBL/GenBank/DDBJ whole genome shotgun (WGS) entry which is preliminary data.</text>
</comment>
<organism evidence="2 3">
    <name type="scientific">Candolleomyces aberdarensis</name>
    <dbReference type="NCBI Taxonomy" id="2316362"/>
    <lineage>
        <taxon>Eukaryota</taxon>
        <taxon>Fungi</taxon>
        <taxon>Dikarya</taxon>
        <taxon>Basidiomycota</taxon>
        <taxon>Agaricomycotina</taxon>
        <taxon>Agaricomycetes</taxon>
        <taxon>Agaricomycetidae</taxon>
        <taxon>Agaricales</taxon>
        <taxon>Agaricineae</taxon>
        <taxon>Psathyrellaceae</taxon>
        <taxon>Candolleomyces</taxon>
    </lineage>
</organism>
<protein>
    <submittedName>
        <fullName evidence="2">Uncharacterized protein</fullName>
    </submittedName>
</protein>
<evidence type="ECO:0000313" key="3">
    <source>
        <dbReference type="Proteomes" id="UP000290288"/>
    </source>
</evidence>
<proteinExistence type="predicted"/>